<protein>
    <submittedName>
        <fullName evidence="1">Uncharacterized protein</fullName>
    </submittedName>
</protein>
<accession>A0A9D5B8N7</accession>
<comment type="caution">
    <text evidence="1">The sequence shown here is derived from an EMBL/GenBank/DDBJ whole genome shotgun (WGS) entry which is preliminary data.</text>
</comment>
<organism evidence="1 2">
    <name type="scientific">Pisum sativum</name>
    <name type="common">Garden pea</name>
    <name type="synonym">Lathyrus oleraceus</name>
    <dbReference type="NCBI Taxonomy" id="3888"/>
    <lineage>
        <taxon>Eukaryota</taxon>
        <taxon>Viridiplantae</taxon>
        <taxon>Streptophyta</taxon>
        <taxon>Embryophyta</taxon>
        <taxon>Tracheophyta</taxon>
        <taxon>Spermatophyta</taxon>
        <taxon>Magnoliopsida</taxon>
        <taxon>eudicotyledons</taxon>
        <taxon>Gunneridae</taxon>
        <taxon>Pentapetalae</taxon>
        <taxon>rosids</taxon>
        <taxon>fabids</taxon>
        <taxon>Fabales</taxon>
        <taxon>Fabaceae</taxon>
        <taxon>Papilionoideae</taxon>
        <taxon>50 kb inversion clade</taxon>
        <taxon>NPAAA clade</taxon>
        <taxon>Hologalegina</taxon>
        <taxon>IRL clade</taxon>
        <taxon>Fabeae</taxon>
        <taxon>Lathyrus</taxon>
    </lineage>
</organism>
<gene>
    <name evidence="1" type="ORF">KIW84_025199</name>
</gene>
<dbReference type="PANTHER" id="PTHR47481:SF30">
    <property type="entry name" value="CCHC-TYPE DOMAIN-CONTAINING PROTEIN"/>
    <property type="match status" value="1"/>
</dbReference>
<dbReference type="PANTHER" id="PTHR47481">
    <property type="match status" value="1"/>
</dbReference>
<evidence type="ECO:0000313" key="1">
    <source>
        <dbReference type="EMBL" id="KAI5439732.1"/>
    </source>
</evidence>
<dbReference type="Proteomes" id="UP001058974">
    <property type="component" value="Chromosome 2"/>
</dbReference>
<proteinExistence type="predicted"/>
<evidence type="ECO:0000313" key="2">
    <source>
        <dbReference type="Proteomes" id="UP001058974"/>
    </source>
</evidence>
<reference evidence="1 2" key="1">
    <citation type="journal article" date="2022" name="Nat. Genet.">
        <title>Improved pea reference genome and pan-genome highlight genomic features and evolutionary characteristics.</title>
        <authorList>
            <person name="Yang T."/>
            <person name="Liu R."/>
            <person name="Luo Y."/>
            <person name="Hu S."/>
            <person name="Wang D."/>
            <person name="Wang C."/>
            <person name="Pandey M.K."/>
            <person name="Ge S."/>
            <person name="Xu Q."/>
            <person name="Li N."/>
            <person name="Li G."/>
            <person name="Huang Y."/>
            <person name="Saxena R.K."/>
            <person name="Ji Y."/>
            <person name="Li M."/>
            <person name="Yan X."/>
            <person name="He Y."/>
            <person name="Liu Y."/>
            <person name="Wang X."/>
            <person name="Xiang C."/>
            <person name="Varshney R.K."/>
            <person name="Ding H."/>
            <person name="Gao S."/>
            <person name="Zong X."/>
        </authorList>
    </citation>
    <scope>NUCLEOTIDE SEQUENCE [LARGE SCALE GENOMIC DNA]</scope>
    <source>
        <strain evidence="1 2">cv. Zhongwan 6</strain>
    </source>
</reference>
<sequence>MASDANSTNTTKNIMQEPLSISNFYSKNIFRTFMQQLYRFLVNLEISPQYLTDDDRTNDAENPVFITWEQQDFLLFTWLLSTLSNSVLPRIVCCVQSHQIYDEIHKYVFAHTDVKSHQLRSEPISITKVILDGFPDEYIALVSIIQYRSTLYPIIEAESMLIDHEVKMDRYRKTGLTEPMSINVAQATQTPIQPAIQTQPNASSMVQPNAMSQFIVSRGGFRGGRSFARGRGGRFGGRFKV</sequence>
<dbReference type="AlphaFoldDB" id="A0A9D5B8N7"/>
<keyword evidence="2" id="KW-1185">Reference proteome</keyword>
<dbReference type="Gramene" id="Psat02G0519900-T1">
    <property type="protein sequence ID" value="KAI5439732.1"/>
    <property type="gene ID" value="KIW84_025199"/>
</dbReference>
<dbReference type="EMBL" id="JAMSHJ010000002">
    <property type="protein sequence ID" value="KAI5439732.1"/>
    <property type="molecule type" value="Genomic_DNA"/>
</dbReference>
<name>A0A9D5B8N7_PEA</name>